<dbReference type="Pfam" id="PF00877">
    <property type="entry name" value="NLPC_P60"/>
    <property type="match status" value="1"/>
</dbReference>
<evidence type="ECO:0000313" key="9">
    <source>
        <dbReference type="Proteomes" id="UP000713880"/>
    </source>
</evidence>
<dbReference type="GO" id="GO:0006508">
    <property type="term" value="P:proteolysis"/>
    <property type="evidence" value="ECO:0007669"/>
    <property type="project" value="UniProtKB-KW"/>
</dbReference>
<dbReference type="NCBIfam" id="NF045974">
    <property type="entry name" value="conju_CD1108"/>
    <property type="match status" value="1"/>
</dbReference>
<accession>A0A938X069</accession>
<proteinExistence type="inferred from homology"/>
<feature type="domain" description="NlpC/P60" evidence="7">
    <location>
        <begin position="458"/>
        <end position="583"/>
    </location>
</feature>
<evidence type="ECO:0000256" key="3">
    <source>
        <dbReference type="ARBA" id="ARBA00022801"/>
    </source>
</evidence>
<keyword evidence="4" id="KW-0788">Thiol protease</keyword>
<dbReference type="InterPro" id="IPR038765">
    <property type="entry name" value="Papain-like_cys_pep_sf"/>
</dbReference>
<dbReference type="PROSITE" id="PS51935">
    <property type="entry name" value="NLPC_P60"/>
    <property type="match status" value="1"/>
</dbReference>
<dbReference type="GO" id="GO:0008234">
    <property type="term" value="F:cysteine-type peptidase activity"/>
    <property type="evidence" value="ECO:0007669"/>
    <property type="project" value="UniProtKB-KW"/>
</dbReference>
<evidence type="ECO:0000256" key="2">
    <source>
        <dbReference type="ARBA" id="ARBA00022670"/>
    </source>
</evidence>
<dbReference type="PANTHER" id="PTHR47053">
    <property type="entry name" value="MUREIN DD-ENDOPEPTIDASE MEPH-RELATED"/>
    <property type="match status" value="1"/>
</dbReference>
<gene>
    <name evidence="8" type="ORF">H6A13_00370</name>
</gene>
<evidence type="ECO:0000313" key="8">
    <source>
        <dbReference type="EMBL" id="MBM6825561.1"/>
    </source>
</evidence>
<comment type="caution">
    <text evidence="8">The sequence shown here is derived from an EMBL/GenBank/DDBJ whole genome shotgun (WGS) entry which is preliminary data.</text>
</comment>
<name>A0A938X069_9CLOT</name>
<keyword evidence="6" id="KW-0472">Membrane</keyword>
<keyword evidence="3" id="KW-0378">Hydrolase</keyword>
<feature type="compositionally biased region" description="Basic and acidic residues" evidence="5">
    <location>
        <begin position="50"/>
        <end position="74"/>
    </location>
</feature>
<organism evidence="8 9">
    <name type="scientific">Mordavella massiliensis</name>
    <dbReference type="NCBI Taxonomy" id="1871024"/>
    <lineage>
        <taxon>Bacteria</taxon>
        <taxon>Bacillati</taxon>
        <taxon>Bacillota</taxon>
        <taxon>Clostridia</taxon>
        <taxon>Eubacteriales</taxon>
        <taxon>Clostridiaceae</taxon>
        <taxon>Mordavella</taxon>
    </lineage>
</organism>
<evidence type="ECO:0000256" key="5">
    <source>
        <dbReference type="SAM" id="MobiDB-lite"/>
    </source>
</evidence>
<feature type="region of interest" description="Disordered" evidence="5">
    <location>
        <begin position="25"/>
        <end position="79"/>
    </location>
</feature>
<evidence type="ECO:0000256" key="1">
    <source>
        <dbReference type="ARBA" id="ARBA00007074"/>
    </source>
</evidence>
<dbReference type="Proteomes" id="UP000713880">
    <property type="component" value="Unassembled WGS sequence"/>
</dbReference>
<dbReference type="PANTHER" id="PTHR47053:SF1">
    <property type="entry name" value="MUREIN DD-ENDOPEPTIDASE MEPH-RELATED"/>
    <property type="match status" value="1"/>
</dbReference>
<protein>
    <submittedName>
        <fullName evidence="8">C40 family peptidase</fullName>
    </submittedName>
</protein>
<keyword evidence="2" id="KW-0645">Protease</keyword>
<dbReference type="AlphaFoldDB" id="A0A938X069"/>
<evidence type="ECO:0000256" key="4">
    <source>
        <dbReference type="ARBA" id="ARBA00022807"/>
    </source>
</evidence>
<dbReference type="InterPro" id="IPR051202">
    <property type="entry name" value="Peptidase_C40"/>
</dbReference>
<feature type="region of interest" description="Disordered" evidence="5">
    <location>
        <begin position="1"/>
        <end position="20"/>
    </location>
</feature>
<evidence type="ECO:0000259" key="7">
    <source>
        <dbReference type="PROSITE" id="PS51935"/>
    </source>
</evidence>
<feature type="transmembrane region" description="Helical" evidence="6">
    <location>
        <begin position="226"/>
        <end position="246"/>
    </location>
</feature>
<reference evidence="8" key="2">
    <citation type="journal article" date="2021" name="Sci. Rep.">
        <title>The distribution of antibiotic resistance genes in chicken gut microbiota commensals.</title>
        <authorList>
            <person name="Juricova H."/>
            <person name="Matiasovicova J."/>
            <person name="Kubasova T."/>
            <person name="Cejkova D."/>
            <person name="Rychlik I."/>
        </authorList>
    </citation>
    <scope>NUCLEOTIDE SEQUENCE</scope>
    <source>
        <strain evidence="8">An420c</strain>
    </source>
</reference>
<keyword evidence="6" id="KW-1133">Transmembrane helix</keyword>
<reference evidence="8" key="1">
    <citation type="submission" date="2020-08" db="EMBL/GenBank/DDBJ databases">
        <authorList>
            <person name="Cejkova D."/>
            <person name="Kubasova T."/>
            <person name="Jahodarova E."/>
            <person name="Rychlik I."/>
        </authorList>
    </citation>
    <scope>NUCLEOTIDE SEQUENCE</scope>
    <source>
        <strain evidence="8">An420c</strain>
    </source>
</reference>
<feature type="compositionally biased region" description="Basic and acidic residues" evidence="5">
    <location>
        <begin position="25"/>
        <end position="42"/>
    </location>
</feature>
<dbReference type="InterPro" id="IPR000064">
    <property type="entry name" value="NLP_P60_dom"/>
</dbReference>
<evidence type="ECO:0000256" key="6">
    <source>
        <dbReference type="SAM" id="Phobius"/>
    </source>
</evidence>
<dbReference type="EMBL" id="JACJLV010000001">
    <property type="protein sequence ID" value="MBM6825561.1"/>
    <property type="molecule type" value="Genomic_DNA"/>
</dbReference>
<dbReference type="RefSeq" id="WP_204907633.1">
    <property type="nucleotide sequence ID" value="NZ_JACJLV010000001.1"/>
</dbReference>
<keyword evidence="6" id="KW-0812">Transmembrane</keyword>
<dbReference type="Gene3D" id="3.90.1720.10">
    <property type="entry name" value="endopeptidase domain like (from Nostoc punctiforme)"/>
    <property type="match status" value="1"/>
</dbReference>
<keyword evidence="9" id="KW-1185">Reference proteome</keyword>
<dbReference type="SUPFAM" id="SSF54001">
    <property type="entry name" value="Cysteine proteinases"/>
    <property type="match status" value="1"/>
</dbReference>
<sequence>MVKRPTRLQFTEDDLSSDAVKKAAGKADKAATKAEKAVDRLTPKKHRKLRQESDISADRTKKLRFDKAKSEEIPPKPSSIKRVATRAPVDTLSATAHKSISKYEDDNVGVQAAHQTELGAETAYHVASHAAYSHKLKAYDKAEKLVGKSDKANVNALFEKFKKENPDASSNPVFRWRQKHNIKKEYAAARAGKGGKATAKGAEKTAKGTKTVTQKITDFCVSHKTVLLWVLALALLFMVVSGMFSACSTMFQGGTQVVLGTSFTAEDEDILGVDEDYTALENDLRSQVDNIESTHPGYDEYRYSLDEIGHNPYELASYLTVIFEDYTREEVQATLQSLFEQQYELILEEEIEIRTRTETRTGTRTHTDPETGETWEEEYEYEVEVEYEYYILNVTLRNYGLGNVIRSAGLTEDQMERYELLLETLGNRSYLFGDDISSAPGGGGEYTDYDIPGEALTDTAFANMIREAEKYLGYPYVWGGSSPSTSFDCSGFVSWVINNCGNGWSVGRQTANGLKNLCDIIPPSEAKPGDLVFFQGTYNTSGASHVGIYVGDGMMIHCGDPISYASIETNYWQQHFYCFGRIP</sequence>
<comment type="similarity">
    <text evidence="1">Belongs to the peptidase C40 family.</text>
</comment>